<comment type="function">
    <text evidence="8">Component of the Mediator complex, a coactivator involved in the regulated transcription of nearly all RNA polymerase II-dependent genes. Mediator functions as a bridge to convey information from gene-specific regulatory proteins to the basal RNA polymerase II transcription machinery. Mediator is recruited to promoters by direct interactions with regulatory proteins and serves as a scaffold for the assembly of a functional preinitiation complex with RNA polymerase II and the general transcription factors.</text>
</comment>
<keyword evidence="9" id="KW-0175">Coiled coil</keyword>
<evidence type="ECO:0000256" key="4">
    <source>
        <dbReference type="ARBA" id="ARBA00023015"/>
    </source>
</evidence>
<protein>
    <recommendedName>
        <fullName evidence="3 8">Mediator of RNA polymerase II transcription subunit 4</fullName>
    </recommendedName>
    <alternativeName>
        <fullName evidence="7 8">Mediator complex subunit 4</fullName>
    </alternativeName>
</protein>
<keyword evidence="4 8" id="KW-0805">Transcription regulation</keyword>
<keyword evidence="8" id="KW-0010">Activator</keyword>
<evidence type="ECO:0000256" key="9">
    <source>
        <dbReference type="SAM" id="Coils"/>
    </source>
</evidence>
<dbReference type="GO" id="GO:0003712">
    <property type="term" value="F:transcription coregulator activity"/>
    <property type="evidence" value="ECO:0007669"/>
    <property type="project" value="InterPro"/>
</dbReference>
<evidence type="ECO:0000313" key="12">
    <source>
        <dbReference type="Proteomes" id="UP000076154"/>
    </source>
</evidence>
<organism evidence="11 12">
    <name type="scientific">Hypsizygus marmoreus</name>
    <name type="common">White beech mushroom</name>
    <name type="synonym">Agaricus marmoreus</name>
    <dbReference type="NCBI Taxonomy" id="39966"/>
    <lineage>
        <taxon>Eukaryota</taxon>
        <taxon>Fungi</taxon>
        <taxon>Dikarya</taxon>
        <taxon>Basidiomycota</taxon>
        <taxon>Agaricomycotina</taxon>
        <taxon>Agaricomycetes</taxon>
        <taxon>Agaricomycetidae</taxon>
        <taxon>Agaricales</taxon>
        <taxon>Tricholomatineae</taxon>
        <taxon>Lyophyllaceae</taxon>
        <taxon>Hypsizygus</taxon>
    </lineage>
</organism>
<keyword evidence="12" id="KW-1185">Reference proteome</keyword>
<name>A0A369JNT8_HYPMA</name>
<evidence type="ECO:0000256" key="7">
    <source>
        <dbReference type="ARBA" id="ARBA00031257"/>
    </source>
</evidence>
<evidence type="ECO:0000256" key="2">
    <source>
        <dbReference type="ARBA" id="ARBA00009626"/>
    </source>
</evidence>
<sequence length="246" mass="26876">MSQASTNAVAGPSNSGLKNDSEPSMSAILLAPLNELQALSHTLFLSLSPVQTKPPPAPPLSAFLECDQALSAAINLAHKHQIKQRRIDALEQEILDLEARWREIALELESGKRELEEMMEEGEERIKAIEQAKKGAIPYPELLAYAQSISAFTSAPPNMPDISLPGQPPPPLFFPPFPNEEKMRRGRLNAEAPLGLLGETHSVGRPPTVSPHPAAADHRGANVYRPDLRAPQPQFFDLDLDLNPDL</sequence>
<evidence type="ECO:0000256" key="6">
    <source>
        <dbReference type="ARBA" id="ARBA00023242"/>
    </source>
</evidence>
<evidence type="ECO:0000256" key="8">
    <source>
        <dbReference type="RuleBase" id="RU364141"/>
    </source>
</evidence>
<comment type="subcellular location">
    <subcellularLocation>
        <location evidence="1 8">Nucleus</location>
    </subcellularLocation>
</comment>
<dbReference type="Proteomes" id="UP000076154">
    <property type="component" value="Unassembled WGS sequence"/>
</dbReference>
<comment type="similarity">
    <text evidence="2 8">Belongs to the Mediator complex subunit 4 family.</text>
</comment>
<dbReference type="OrthoDB" id="1929813at2759"/>
<evidence type="ECO:0000256" key="5">
    <source>
        <dbReference type="ARBA" id="ARBA00023163"/>
    </source>
</evidence>
<dbReference type="STRING" id="39966.A0A369JNT8"/>
<comment type="subunit">
    <text evidence="8">Component of the Mediator complex.</text>
</comment>
<dbReference type="EMBL" id="LUEZ02000046">
    <property type="protein sequence ID" value="RDB23889.1"/>
    <property type="molecule type" value="Genomic_DNA"/>
</dbReference>
<gene>
    <name evidence="8 11" type="primary">MED4</name>
    <name evidence="11" type="ORF">Hypma_009058</name>
</gene>
<dbReference type="InParanoid" id="A0A369JNT8"/>
<dbReference type="PANTHER" id="PTHR13208">
    <property type="entry name" value="MEDIATOR OF RNA POLYMERASE II TRANSCRIPTION SUBUNIT 4"/>
    <property type="match status" value="1"/>
</dbReference>
<dbReference type="InterPro" id="IPR019258">
    <property type="entry name" value="Mediator_Med4"/>
</dbReference>
<reference evidence="11" key="1">
    <citation type="submission" date="2018-04" db="EMBL/GenBank/DDBJ databases">
        <title>Whole genome sequencing of Hypsizygus marmoreus.</title>
        <authorList>
            <person name="Choi I.-G."/>
            <person name="Min B."/>
            <person name="Kim J.-G."/>
            <person name="Kim S."/>
            <person name="Oh Y.-L."/>
            <person name="Kong W.-S."/>
            <person name="Park H."/>
            <person name="Jeong J."/>
            <person name="Song E.-S."/>
        </authorList>
    </citation>
    <scope>NUCLEOTIDE SEQUENCE [LARGE SCALE GENOMIC DNA]</scope>
    <source>
        <strain evidence="11">51987-8</strain>
    </source>
</reference>
<keyword evidence="5 8" id="KW-0804">Transcription</keyword>
<evidence type="ECO:0000256" key="3">
    <source>
        <dbReference type="ARBA" id="ARBA00020629"/>
    </source>
</evidence>
<evidence type="ECO:0000256" key="1">
    <source>
        <dbReference type="ARBA" id="ARBA00004123"/>
    </source>
</evidence>
<dbReference type="GO" id="GO:0006357">
    <property type="term" value="P:regulation of transcription by RNA polymerase II"/>
    <property type="evidence" value="ECO:0007669"/>
    <property type="project" value="InterPro"/>
</dbReference>
<evidence type="ECO:0000313" key="11">
    <source>
        <dbReference type="EMBL" id="RDB23889.1"/>
    </source>
</evidence>
<dbReference type="PANTHER" id="PTHR13208:SF2">
    <property type="entry name" value="MEDIATOR OF RNA POLYMERASE II TRANSCRIPTION SUBUNIT 4"/>
    <property type="match status" value="1"/>
</dbReference>
<feature type="region of interest" description="Disordered" evidence="10">
    <location>
        <begin position="1"/>
        <end position="22"/>
    </location>
</feature>
<dbReference type="AlphaFoldDB" id="A0A369JNT8"/>
<dbReference type="GO" id="GO:0070847">
    <property type="term" value="C:core mediator complex"/>
    <property type="evidence" value="ECO:0007669"/>
    <property type="project" value="TreeGrafter"/>
</dbReference>
<evidence type="ECO:0000256" key="10">
    <source>
        <dbReference type="SAM" id="MobiDB-lite"/>
    </source>
</evidence>
<proteinExistence type="inferred from homology"/>
<dbReference type="Pfam" id="PF10018">
    <property type="entry name" value="Med4"/>
    <property type="match status" value="1"/>
</dbReference>
<dbReference type="GO" id="GO:0016592">
    <property type="term" value="C:mediator complex"/>
    <property type="evidence" value="ECO:0007669"/>
    <property type="project" value="InterPro"/>
</dbReference>
<feature type="region of interest" description="Disordered" evidence="10">
    <location>
        <begin position="200"/>
        <end position="219"/>
    </location>
</feature>
<accession>A0A369JNT8</accession>
<feature type="coiled-coil region" evidence="9">
    <location>
        <begin position="73"/>
        <end position="132"/>
    </location>
</feature>
<comment type="caution">
    <text evidence="11">The sequence shown here is derived from an EMBL/GenBank/DDBJ whole genome shotgun (WGS) entry which is preliminary data.</text>
</comment>
<keyword evidence="6 8" id="KW-0539">Nucleus</keyword>